<protein>
    <recommendedName>
        <fullName evidence="1">Helix-turn-helix domain-containing protein</fullName>
    </recommendedName>
</protein>
<evidence type="ECO:0000259" key="1">
    <source>
        <dbReference type="Pfam" id="PF26215"/>
    </source>
</evidence>
<dbReference type="EMBL" id="KQ981782">
    <property type="protein sequence ID" value="KYN35802.1"/>
    <property type="molecule type" value="Genomic_DNA"/>
</dbReference>
<accession>A0A151JU78</accession>
<evidence type="ECO:0000313" key="2">
    <source>
        <dbReference type="EMBL" id="KYN35802.1"/>
    </source>
</evidence>
<proteinExistence type="predicted"/>
<feature type="domain" description="Helix-turn-helix" evidence="1">
    <location>
        <begin position="2"/>
        <end position="41"/>
    </location>
</feature>
<dbReference type="InterPro" id="IPR058912">
    <property type="entry name" value="HTH_animal"/>
</dbReference>
<gene>
    <name evidence="2" type="ORF">ALC56_09854</name>
</gene>
<dbReference type="Proteomes" id="UP000078541">
    <property type="component" value="Unassembled WGS sequence"/>
</dbReference>
<keyword evidence="3" id="KW-1185">Reference proteome</keyword>
<sequence>MSMVNRTFLLSHSKYHRNNFNFIIKTFLDNDYPINFIFDQFTIKVSFKTYDRTHIALIRDETSI</sequence>
<name>A0A151JU78_9HYME</name>
<dbReference type="AlphaFoldDB" id="A0A151JU78"/>
<reference evidence="2 3" key="1">
    <citation type="submission" date="2016-03" db="EMBL/GenBank/DDBJ databases">
        <title>Trachymyrmex septentrionalis WGS genome.</title>
        <authorList>
            <person name="Nygaard S."/>
            <person name="Hu H."/>
            <person name="Boomsma J."/>
            <person name="Zhang G."/>
        </authorList>
    </citation>
    <scope>NUCLEOTIDE SEQUENCE [LARGE SCALE GENOMIC DNA]</scope>
    <source>
        <strain evidence="2">Tsep2-gDNA-1</strain>
        <tissue evidence="2">Whole body</tissue>
    </source>
</reference>
<dbReference type="Pfam" id="PF26215">
    <property type="entry name" value="HTH_animal"/>
    <property type="match status" value="1"/>
</dbReference>
<organism evidence="2 3">
    <name type="scientific">Trachymyrmex septentrionalis</name>
    <dbReference type="NCBI Taxonomy" id="34720"/>
    <lineage>
        <taxon>Eukaryota</taxon>
        <taxon>Metazoa</taxon>
        <taxon>Ecdysozoa</taxon>
        <taxon>Arthropoda</taxon>
        <taxon>Hexapoda</taxon>
        <taxon>Insecta</taxon>
        <taxon>Pterygota</taxon>
        <taxon>Neoptera</taxon>
        <taxon>Endopterygota</taxon>
        <taxon>Hymenoptera</taxon>
        <taxon>Apocrita</taxon>
        <taxon>Aculeata</taxon>
        <taxon>Formicoidea</taxon>
        <taxon>Formicidae</taxon>
        <taxon>Myrmicinae</taxon>
        <taxon>Trachymyrmex</taxon>
    </lineage>
</organism>
<evidence type="ECO:0000313" key="3">
    <source>
        <dbReference type="Proteomes" id="UP000078541"/>
    </source>
</evidence>